<dbReference type="Pfam" id="PF13649">
    <property type="entry name" value="Methyltransf_25"/>
    <property type="match status" value="1"/>
</dbReference>
<dbReference type="PANTHER" id="PTHR43861">
    <property type="entry name" value="TRANS-ACONITATE 2-METHYLTRANSFERASE-RELATED"/>
    <property type="match status" value="1"/>
</dbReference>
<evidence type="ECO:0000256" key="1">
    <source>
        <dbReference type="ARBA" id="ARBA00022679"/>
    </source>
</evidence>
<sequence>MCHTEESDVMENAFDAKDYWESRLTENFNLRGVGDIGLPNSYNKCLYSIRRFAFRLATKNLKGLEKPSVLDVGSGTGFYIQQWLEHGAEALNGSDLTSTAVENLQAQFPAAKFRQMDISATLPEGIGTYDAVSCFDVLFHIVDDQKYNAAIANIASLIKSGGYFFYSDNFLKSETRITHQSGRTEQTIVNELEKNGLQIVRRLPMFVLMNDPVRSDSRPLRKAFSLTYRLASRGEEWGKLVGNVLMPIERCLIRCKTRGPSTEIMVCHKA</sequence>
<keyword evidence="1 3" id="KW-0808">Transferase</keyword>
<dbReference type="Gene3D" id="3.40.50.150">
    <property type="entry name" value="Vaccinia Virus protein VP39"/>
    <property type="match status" value="1"/>
</dbReference>
<evidence type="ECO:0000313" key="4">
    <source>
        <dbReference type="Proteomes" id="UP000316213"/>
    </source>
</evidence>
<evidence type="ECO:0000259" key="2">
    <source>
        <dbReference type="Pfam" id="PF13649"/>
    </source>
</evidence>
<dbReference type="InterPro" id="IPR041698">
    <property type="entry name" value="Methyltransf_25"/>
</dbReference>
<dbReference type="EMBL" id="SJPM01000005">
    <property type="protein sequence ID" value="TWT96269.1"/>
    <property type="molecule type" value="Genomic_DNA"/>
</dbReference>
<accession>A0A5C6A9N0</accession>
<name>A0A5C6A9N0_9BACT</name>
<dbReference type="AlphaFoldDB" id="A0A5C6A9N0"/>
<keyword evidence="4" id="KW-1185">Reference proteome</keyword>
<dbReference type="SUPFAM" id="SSF53335">
    <property type="entry name" value="S-adenosyl-L-methionine-dependent methyltransferases"/>
    <property type="match status" value="1"/>
</dbReference>
<dbReference type="OrthoDB" id="5419754at2"/>
<dbReference type="InterPro" id="IPR029063">
    <property type="entry name" value="SAM-dependent_MTases_sf"/>
</dbReference>
<evidence type="ECO:0000313" key="3">
    <source>
        <dbReference type="EMBL" id="TWT96269.1"/>
    </source>
</evidence>
<protein>
    <submittedName>
        <fullName evidence="3">Mg-protoporphyrin IX methyl transferase</fullName>
    </submittedName>
</protein>
<organism evidence="3 4">
    <name type="scientific">Neorhodopirellula pilleata</name>
    <dbReference type="NCBI Taxonomy" id="2714738"/>
    <lineage>
        <taxon>Bacteria</taxon>
        <taxon>Pseudomonadati</taxon>
        <taxon>Planctomycetota</taxon>
        <taxon>Planctomycetia</taxon>
        <taxon>Pirellulales</taxon>
        <taxon>Pirellulaceae</taxon>
        <taxon>Neorhodopirellula</taxon>
    </lineage>
</organism>
<proteinExistence type="predicted"/>
<feature type="domain" description="Methyltransferase" evidence="2">
    <location>
        <begin position="69"/>
        <end position="162"/>
    </location>
</feature>
<dbReference type="CDD" id="cd02440">
    <property type="entry name" value="AdoMet_MTases"/>
    <property type="match status" value="1"/>
</dbReference>
<comment type="caution">
    <text evidence="3">The sequence shown here is derived from an EMBL/GenBank/DDBJ whole genome shotgun (WGS) entry which is preliminary data.</text>
</comment>
<gene>
    <name evidence="3" type="ORF">Pla100_27460</name>
</gene>
<reference evidence="3 4" key="1">
    <citation type="submission" date="2019-02" db="EMBL/GenBank/DDBJ databases">
        <title>Deep-cultivation of Planctomycetes and their phenomic and genomic characterization uncovers novel biology.</title>
        <authorList>
            <person name="Wiegand S."/>
            <person name="Jogler M."/>
            <person name="Boedeker C."/>
            <person name="Pinto D."/>
            <person name="Vollmers J."/>
            <person name="Rivas-Marin E."/>
            <person name="Kohn T."/>
            <person name="Peeters S.H."/>
            <person name="Heuer A."/>
            <person name="Rast P."/>
            <person name="Oberbeckmann S."/>
            <person name="Bunk B."/>
            <person name="Jeske O."/>
            <person name="Meyerdierks A."/>
            <person name="Storesund J.E."/>
            <person name="Kallscheuer N."/>
            <person name="Luecker S."/>
            <person name="Lage O.M."/>
            <person name="Pohl T."/>
            <person name="Merkel B.J."/>
            <person name="Hornburger P."/>
            <person name="Mueller R.-W."/>
            <person name="Bruemmer F."/>
            <person name="Labrenz M."/>
            <person name="Spormann A.M."/>
            <person name="Op Den Camp H."/>
            <person name="Overmann J."/>
            <person name="Amann R."/>
            <person name="Jetten M.S.M."/>
            <person name="Mascher T."/>
            <person name="Medema M.H."/>
            <person name="Devos D.P."/>
            <person name="Kaster A.-K."/>
            <person name="Ovreas L."/>
            <person name="Rohde M."/>
            <person name="Galperin M.Y."/>
            <person name="Jogler C."/>
        </authorList>
    </citation>
    <scope>NUCLEOTIDE SEQUENCE [LARGE SCALE GENOMIC DNA]</scope>
    <source>
        <strain evidence="3 4">Pla100</strain>
    </source>
</reference>
<dbReference type="Proteomes" id="UP000316213">
    <property type="component" value="Unassembled WGS sequence"/>
</dbReference>
<dbReference type="GO" id="GO:0016740">
    <property type="term" value="F:transferase activity"/>
    <property type="evidence" value="ECO:0007669"/>
    <property type="project" value="UniProtKB-KW"/>
</dbReference>